<keyword evidence="2" id="KW-0472">Membrane</keyword>
<dbReference type="Proteomes" id="UP000214747">
    <property type="component" value="Unassembled WGS sequence"/>
</dbReference>
<evidence type="ECO:0000256" key="2">
    <source>
        <dbReference type="SAM" id="Phobius"/>
    </source>
</evidence>
<feature type="compositionally biased region" description="Basic and acidic residues" evidence="1">
    <location>
        <begin position="59"/>
        <end position="89"/>
    </location>
</feature>
<evidence type="ECO:0008006" key="5">
    <source>
        <dbReference type="Google" id="ProtNLM"/>
    </source>
</evidence>
<gene>
    <name evidence="3" type="ORF">CEJ45_00620</name>
</gene>
<accession>A0A225SZ73</accession>
<name>A0A225SZ73_9BURK</name>
<protein>
    <recommendedName>
        <fullName evidence="5">Transmembrane protein</fullName>
    </recommendedName>
</protein>
<evidence type="ECO:0000313" key="3">
    <source>
        <dbReference type="EMBL" id="OWY36635.1"/>
    </source>
</evidence>
<reference evidence="3 4" key="1">
    <citation type="journal article" date="2010" name="Int. J. Syst. Evol. Microbiol.">
        <title>Reclassification of Herbaspirillum putei as a later heterotypic synonym of Herbaspirillum huttiense, with the description of H. huttiense subsp. huttiense subsp. nov. and H. huttiense subsp. putei subsp. nov., comb. nov., and description of Herbaspirillum aquaticum sp. nov.</title>
        <authorList>
            <person name="Dobritsa A.P."/>
            <person name="Reddy M.C."/>
            <person name="Samadpour M."/>
        </authorList>
    </citation>
    <scope>NUCLEOTIDE SEQUENCE [LARGE SCALE GENOMIC DNA]</scope>
    <source>
        <strain evidence="3 4">IEH 4430</strain>
    </source>
</reference>
<feature type="region of interest" description="Disordered" evidence="1">
    <location>
        <begin position="53"/>
        <end position="89"/>
    </location>
</feature>
<dbReference type="AlphaFoldDB" id="A0A225SZ73"/>
<keyword evidence="2" id="KW-1133">Transmembrane helix</keyword>
<dbReference type="RefSeq" id="WP_088753338.1">
    <property type="nucleotide sequence ID" value="NZ_JARJFG010000001.1"/>
</dbReference>
<organism evidence="3 4">
    <name type="scientific">Herbaspirillum aquaticum</name>
    <dbReference type="NCBI Taxonomy" id="568783"/>
    <lineage>
        <taxon>Bacteria</taxon>
        <taxon>Pseudomonadati</taxon>
        <taxon>Pseudomonadota</taxon>
        <taxon>Betaproteobacteria</taxon>
        <taxon>Burkholderiales</taxon>
        <taxon>Oxalobacteraceae</taxon>
        <taxon>Herbaspirillum</taxon>
    </lineage>
</organism>
<feature type="transmembrane region" description="Helical" evidence="2">
    <location>
        <begin position="30"/>
        <end position="47"/>
    </location>
</feature>
<evidence type="ECO:0000313" key="4">
    <source>
        <dbReference type="Proteomes" id="UP000214747"/>
    </source>
</evidence>
<keyword evidence="2" id="KW-0812">Transmembrane</keyword>
<dbReference type="EMBL" id="NJGV01000001">
    <property type="protein sequence ID" value="OWY36635.1"/>
    <property type="molecule type" value="Genomic_DNA"/>
</dbReference>
<evidence type="ECO:0000256" key="1">
    <source>
        <dbReference type="SAM" id="MobiDB-lite"/>
    </source>
</evidence>
<comment type="caution">
    <text evidence="3">The sequence shown here is derived from an EMBL/GenBank/DDBJ whole genome shotgun (WGS) entry which is preliminary data.</text>
</comment>
<proteinExistence type="predicted"/>
<sequence>MVIVAIAWLYVVFMMSITEQSAVAGVATFLLYGIIPLTIVLYLMGTPQRKRNRQKMKKLAAERKEEIKDDRSVKRESDPNLDTPHDPHA</sequence>
<keyword evidence="4" id="KW-1185">Reference proteome</keyword>